<keyword evidence="2" id="KW-1185">Reference proteome</keyword>
<sequence>MARTDLRYCQLPYPLIAPPRTLRPKLSLLPSALPYPGPAYELTMRPVSYAMVDKFSQAPPNMNGNYNQRVLLNNAPYCQYNAQGPKNSHVSKGLALTSPGMHGSQSSLMNLSNLKSALPSPITTEHPAAANRVGQNNPVMLLPSGQTVPVSAFLPPNQNTSDQIPYNGNGMYNGFMNNNTLTPGGMNSYNLPYGFQPGMTDLDPARRTTWPVNDENVGFGPVNGAVSQDFYLGYPYTAPVDNQTYIAGPIQPMKTKDNKGYEMVNLDELVMRDPPIPRAVPALWTNQEDLSLAKCLQNPEGITNIYIRGFMPDTTDEDLHRWASRFGEIESCKAIIEQDTGKCKGFGFVMYYSPAAAENCIRGFFHLGFQASYAQKSRNARLKDLEDKSSTNIYCTGVPIDWNEADLAKHFLPFRAISTKICRDTPSGVSKEVGFARFETRETAERVVRDFHSVLNEHDGVKLFLRFADTKAQKQLKLQSQERRTWRSREYSYSVEHTPSPTLTRFQNVADGVSPASYQSPAGASHNFTPDTSVSPPEAQAGKQVVSTTSTRATGVWPMQGGLQTITNNATTRTQTVASIQGQAPPIIKTEAVTTSQDARQTKTPSPKKAIIAGQENVTSTTPQSAE</sequence>
<dbReference type="Proteomes" id="UP001172386">
    <property type="component" value="Unassembled WGS sequence"/>
</dbReference>
<evidence type="ECO:0000313" key="2">
    <source>
        <dbReference type="Proteomes" id="UP001172386"/>
    </source>
</evidence>
<protein>
    <submittedName>
        <fullName evidence="1">Uncharacterized protein</fullName>
    </submittedName>
</protein>
<comment type="caution">
    <text evidence="1">The sequence shown here is derived from an EMBL/GenBank/DDBJ whole genome shotgun (WGS) entry which is preliminary data.</text>
</comment>
<proteinExistence type="predicted"/>
<dbReference type="EMBL" id="JAPDRQ010000077">
    <property type="protein sequence ID" value="KAJ9656462.1"/>
    <property type="molecule type" value="Genomic_DNA"/>
</dbReference>
<gene>
    <name evidence="1" type="ORF">H2198_004921</name>
</gene>
<name>A0ACC3A722_9EURO</name>
<accession>A0ACC3A722</accession>
<organism evidence="1 2">
    <name type="scientific">Neophaeococcomyces mojaviensis</name>
    <dbReference type="NCBI Taxonomy" id="3383035"/>
    <lineage>
        <taxon>Eukaryota</taxon>
        <taxon>Fungi</taxon>
        <taxon>Dikarya</taxon>
        <taxon>Ascomycota</taxon>
        <taxon>Pezizomycotina</taxon>
        <taxon>Eurotiomycetes</taxon>
        <taxon>Chaetothyriomycetidae</taxon>
        <taxon>Chaetothyriales</taxon>
        <taxon>Chaetothyriales incertae sedis</taxon>
        <taxon>Neophaeococcomyces</taxon>
    </lineage>
</organism>
<evidence type="ECO:0000313" key="1">
    <source>
        <dbReference type="EMBL" id="KAJ9656462.1"/>
    </source>
</evidence>
<reference evidence="1" key="1">
    <citation type="submission" date="2022-10" db="EMBL/GenBank/DDBJ databases">
        <title>Culturing micro-colonial fungi from biological soil crusts in the Mojave desert and describing Neophaeococcomyces mojavensis, and introducing the new genera and species Taxawa tesnikishii.</title>
        <authorList>
            <person name="Kurbessoian T."/>
            <person name="Stajich J.E."/>
        </authorList>
    </citation>
    <scope>NUCLEOTIDE SEQUENCE</scope>
    <source>
        <strain evidence="1">JES_112</strain>
    </source>
</reference>